<reference evidence="8 9" key="1">
    <citation type="submission" date="2014-03" db="EMBL/GenBank/DDBJ databases">
        <title>Draft Genome of Photorhabdus temperata Meg1.</title>
        <authorList>
            <person name="Hurst S.G.IV."/>
            <person name="Morris K."/>
            <person name="Thomas K."/>
            <person name="Tisa L.S."/>
        </authorList>
    </citation>
    <scope>NUCLEOTIDE SEQUENCE [LARGE SCALE GENOMIC DNA]</scope>
    <source>
        <strain evidence="8 9">Meg1</strain>
    </source>
</reference>
<dbReference type="CDD" id="cd00211">
    <property type="entry name" value="PTS_IIA_fru"/>
    <property type="match status" value="1"/>
</dbReference>
<evidence type="ECO:0000256" key="6">
    <source>
        <dbReference type="ARBA" id="ARBA00022777"/>
    </source>
</evidence>
<dbReference type="EMBL" id="JGVH01000096">
    <property type="protein sequence ID" value="KER01235.1"/>
    <property type="molecule type" value="Genomic_DNA"/>
</dbReference>
<keyword evidence="3" id="KW-0963">Cytoplasm</keyword>
<keyword evidence="5" id="KW-0598">Phosphotransferase system</keyword>
<dbReference type="EC" id="2.7.1.69" evidence="8"/>
<keyword evidence="4 8" id="KW-0808">Transferase</keyword>
<gene>
    <name evidence="8" type="ORF">MEG1DRAFT_04159</name>
</gene>
<name>A0A081RRD2_PHOTE</name>
<dbReference type="SUPFAM" id="SSF55804">
    <property type="entry name" value="Phoshotransferase/anion transport protein"/>
    <property type="match status" value="1"/>
</dbReference>
<dbReference type="PANTHER" id="PTHR36203:SF4">
    <property type="entry name" value="MANNITOL-SPECIFIC CRYPTIC PHOSPHOTRANSFERASE ENZYME IIA COMPONENT"/>
    <property type="match status" value="1"/>
</dbReference>
<evidence type="ECO:0000313" key="8">
    <source>
        <dbReference type="EMBL" id="KER01235.1"/>
    </source>
</evidence>
<comment type="subcellular location">
    <subcellularLocation>
        <location evidence="1">Cytoplasm</location>
    </subcellularLocation>
</comment>
<proteinExistence type="predicted"/>
<keyword evidence="6" id="KW-0418">Kinase</keyword>
<evidence type="ECO:0000256" key="2">
    <source>
        <dbReference type="ARBA" id="ARBA00022448"/>
    </source>
</evidence>
<comment type="caution">
    <text evidence="8">The sequence shown here is derived from an EMBL/GenBank/DDBJ whole genome shotgun (WGS) entry which is preliminary data.</text>
</comment>
<dbReference type="PATRIC" id="fig|1393735.3.peg.4259"/>
<sequence length="147" mass="16089">MLKTLLTSDVIQIISDAKDWREAIAIACQPLVENHSISLRYIDAIYCSHEAIGPYYVVGPGIAMPHARPEEGVNKLSLALTVISKGVEFGSEENDPVKLLIVLAAIDSNSHIEVISQLAALFDNQQDTALLMEAKSKEEILAVINKY</sequence>
<dbReference type="InterPro" id="IPR002178">
    <property type="entry name" value="PTS_EIIA_type-2_dom"/>
</dbReference>
<dbReference type="RefSeq" id="WP_023046490.1">
    <property type="nucleotide sequence ID" value="NZ_CAWLUD010000096.1"/>
</dbReference>
<dbReference type="Pfam" id="PF00359">
    <property type="entry name" value="PTS_EIIA_2"/>
    <property type="match status" value="1"/>
</dbReference>
<dbReference type="GO" id="GO:0005737">
    <property type="term" value="C:cytoplasm"/>
    <property type="evidence" value="ECO:0007669"/>
    <property type="project" value="UniProtKB-SubCell"/>
</dbReference>
<dbReference type="InterPro" id="IPR051351">
    <property type="entry name" value="Ascorbate-PTS_EIIA_comp"/>
</dbReference>
<dbReference type="PANTHER" id="PTHR36203">
    <property type="entry name" value="ASCORBATE-SPECIFIC PTS SYSTEM EIIA COMPONENT"/>
    <property type="match status" value="1"/>
</dbReference>
<feature type="domain" description="PTS EIIA type-2" evidence="7">
    <location>
        <begin position="4"/>
        <end position="147"/>
    </location>
</feature>
<dbReference type="Gene3D" id="3.40.930.10">
    <property type="entry name" value="Mannitol-specific EII, Chain A"/>
    <property type="match status" value="1"/>
</dbReference>
<evidence type="ECO:0000259" key="7">
    <source>
        <dbReference type="PROSITE" id="PS51094"/>
    </source>
</evidence>
<dbReference type="PROSITE" id="PS51094">
    <property type="entry name" value="PTS_EIIA_TYPE_2"/>
    <property type="match status" value="1"/>
</dbReference>
<dbReference type="InterPro" id="IPR016152">
    <property type="entry name" value="PTrfase/Anion_transptr"/>
</dbReference>
<dbReference type="Proteomes" id="UP000028002">
    <property type="component" value="Unassembled WGS sequence"/>
</dbReference>
<evidence type="ECO:0000313" key="9">
    <source>
        <dbReference type="Proteomes" id="UP000028002"/>
    </source>
</evidence>
<evidence type="ECO:0000256" key="5">
    <source>
        <dbReference type="ARBA" id="ARBA00022683"/>
    </source>
</evidence>
<protein>
    <submittedName>
        <fullName evidence="8">PTS system IIA component, L-Asc family</fullName>
        <ecNumber evidence="8">2.7.1.69</ecNumber>
    </submittedName>
</protein>
<evidence type="ECO:0000256" key="1">
    <source>
        <dbReference type="ARBA" id="ARBA00004496"/>
    </source>
</evidence>
<accession>A0A081RRD2</accession>
<keyword evidence="2" id="KW-0813">Transport</keyword>
<dbReference type="AlphaFoldDB" id="A0A081RRD2"/>
<evidence type="ECO:0000256" key="3">
    <source>
        <dbReference type="ARBA" id="ARBA00022490"/>
    </source>
</evidence>
<evidence type="ECO:0000256" key="4">
    <source>
        <dbReference type="ARBA" id="ARBA00022679"/>
    </source>
</evidence>
<dbReference type="GO" id="GO:0016301">
    <property type="term" value="F:kinase activity"/>
    <property type="evidence" value="ECO:0007669"/>
    <property type="project" value="UniProtKB-KW"/>
</dbReference>
<dbReference type="GO" id="GO:0009401">
    <property type="term" value="P:phosphoenolpyruvate-dependent sugar phosphotransferase system"/>
    <property type="evidence" value="ECO:0007669"/>
    <property type="project" value="UniProtKB-KW"/>
</dbReference>
<organism evidence="8 9">
    <name type="scientific">Photorhabdus temperata subsp. temperata Meg1</name>
    <dbReference type="NCBI Taxonomy" id="1393735"/>
    <lineage>
        <taxon>Bacteria</taxon>
        <taxon>Pseudomonadati</taxon>
        <taxon>Pseudomonadota</taxon>
        <taxon>Gammaproteobacteria</taxon>
        <taxon>Enterobacterales</taxon>
        <taxon>Morganellaceae</taxon>
        <taxon>Photorhabdus</taxon>
    </lineage>
</organism>